<dbReference type="Gene3D" id="1.10.3720.10">
    <property type="entry name" value="MetI-like"/>
    <property type="match status" value="1"/>
</dbReference>
<keyword evidence="6 7" id="KW-0472">Membrane</keyword>
<dbReference type="SUPFAM" id="SSF161098">
    <property type="entry name" value="MetI-like"/>
    <property type="match status" value="1"/>
</dbReference>
<accession>A0A402A4F4</accession>
<dbReference type="PANTHER" id="PTHR43744:SF12">
    <property type="entry name" value="ABC TRANSPORTER PERMEASE PROTEIN MG189-RELATED"/>
    <property type="match status" value="1"/>
</dbReference>
<evidence type="ECO:0000313" key="9">
    <source>
        <dbReference type="EMBL" id="GCE14023.1"/>
    </source>
</evidence>
<evidence type="ECO:0000256" key="4">
    <source>
        <dbReference type="ARBA" id="ARBA00022692"/>
    </source>
</evidence>
<organism evidence="9 10">
    <name type="scientific">Tengunoibacter tsumagoiensis</name>
    <dbReference type="NCBI Taxonomy" id="2014871"/>
    <lineage>
        <taxon>Bacteria</taxon>
        <taxon>Bacillati</taxon>
        <taxon>Chloroflexota</taxon>
        <taxon>Ktedonobacteria</taxon>
        <taxon>Ktedonobacterales</taxon>
        <taxon>Dictyobacteraceae</taxon>
        <taxon>Tengunoibacter</taxon>
    </lineage>
</organism>
<dbReference type="EMBL" id="BIFR01000001">
    <property type="protein sequence ID" value="GCE14023.1"/>
    <property type="molecule type" value="Genomic_DNA"/>
</dbReference>
<feature type="transmembrane region" description="Helical" evidence="7">
    <location>
        <begin position="86"/>
        <end position="110"/>
    </location>
</feature>
<keyword evidence="10" id="KW-1185">Reference proteome</keyword>
<evidence type="ECO:0000313" key="10">
    <source>
        <dbReference type="Proteomes" id="UP000287352"/>
    </source>
</evidence>
<protein>
    <submittedName>
        <fullName evidence="9">ABC transporter permease</fullName>
    </submittedName>
</protein>
<feature type="transmembrane region" description="Helical" evidence="7">
    <location>
        <begin position="206"/>
        <end position="228"/>
    </location>
</feature>
<dbReference type="GO" id="GO:0055085">
    <property type="term" value="P:transmembrane transport"/>
    <property type="evidence" value="ECO:0007669"/>
    <property type="project" value="InterPro"/>
</dbReference>
<feature type="transmembrane region" description="Helical" evidence="7">
    <location>
        <begin position="264"/>
        <end position="285"/>
    </location>
</feature>
<dbReference type="OrthoDB" id="187395at2"/>
<gene>
    <name evidence="9" type="ORF">KTT_38820</name>
</gene>
<dbReference type="RefSeq" id="WP_126581504.1">
    <property type="nucleotide sequence ID" value="NZ_BIFR01000001.1"/>
</dbReference>
<proteinExistence type="inferred from homology"/>
<evidence type="ECO:0000256" key="6">
    <source>
        <dbReference type="ARBA" id="ARBA00023136"/>
    </source>
</evidence>
<dbReference type="InterPro" id="IPR035906">
    <property type="entry name" value="MetI-like_sf"/>
</dbReference>
<reference evidence="10" key="1">
    <citation type="submission" date="2018-12" db="EMBL/GenBank/DDBJ databases">
        <title>Tengunoibacter tsumagoiensis gen. nov., sp. nov., Dictyobacter kobayashii sp. nov., D. alpinus sp. nov., and D. joshuensis sp. nov. and description of Dictyobacteraceae fam. nov. within the order Ktedonobacterales isolated from Tengu-no-mugimeshi.</title>
        <authorList>
            <person name="Wang C.M."/>
            <person name="Zheng Y."/>
            <person name="Sakai Y."/>
            <person name="Toyoda A."/>
            <person name="Minakuchi Y."/>
            <person name="Abe K."/>
            <person name="Yokota A."/>
            <person name="Yabe S."/>
        </authorList>
    </citation>
    <scope>NUCLEOTIDE SEQUENCE [LARGE SCALE GENOMIC DNA]</scope>
    <source>
        <strain evidence="10">Uno3</strain>
    </source>
</reference>
<comment type="caution">
    <text evidence="9">The sequence shown here is derived from an EMBL/GenBank/DDBJ whole genome shotgun (WGS) entry which is preliminary data.</text>
</comment>
<evidence type="ECO:0000256" key="1">
    <source>
        <dbReference type="ARBA" id="ARBA00004651"/>
    </source>
</evidence>
<dbReference type="PROSITE" id="PS50928">
    <property type="entry name" value="ABC_TM1"/>
    <property type="match status" value="1"/>
</dbReference>
<name>A0A402A4F4_9CHLR</name>
<dbReference type="PANTHER" id="PTHR43744">
    <property type="entry name" value="ABC TRANSPORTER PERMEASE PROTEIN MG189-RELATED-RELATED"/>
    <property type="match status" value="1"/>
</dbReference>
<comment type="subcellular location">
    <subcellularLocation>
        <location evidence="1 7">Cell membrane</location>
        <topology evidence="1 7">Multi-pass membrane protein</topology>
    </subcellularLocation>
</comment>
<dbReference type="InterPro" id="IPR000515">
    <property type="entry name" value="MetI-like"/>
</dbReference>
<dbReference type="AlphaFoldDB" id="A0A402A4F4"/>
<evidence type="ECO:0000256" key="5">
    <source>
        <dbReference type="ARBA" id="ARBA00022989"/>
    </source>
</evidence>
<evidence type="ECO:0000259" key="8">
    <source>
        <dbReference type="PROSITE" id="PS50928"/>
    </source>
</evidence>
<feature type="transmembrane region" description="Helical" evidence="7">
    <location>
        <begin position="122"/>
        <end position="142"/>
    </location>
</feature>
<keyword evidence="3" id="KW-1003">Cell membrane</keyword>
<sequence>MQQPLIQKQQARRLASRRKIKQSIPLTLSYVLLTAYAILCLYPFLWMVSSALKSNQEIVSNPSLLPRQWHWETIVHVWNDLNFWQYFTNSMIVTVLTIIGIVLVYSLAGYGFAKTSFWGRDLFFLAFVALLLVPGVTVLVPLAQLVRAFGLIGRESTQTSVYMAVIFPVINGAGPLAIFLFRNFFAGLPDELRDAARVDGCSEFGIYMRIFLPLALPVIATVSIMNFITTWNAYIWPSIVINNDDWFTLPLKLKDLDLQTVVQWNVRMAGSLITTLPIILVFLLLQRYYVKGLTSGALKG</sequence>
<feature type="transmembrane region" description="Helical" evidence="7">
    <location>
        <begin position="162"/>
        <end position="185"/>
    </location>
</feature>
<dbReference type="Pfam" id="PF00528">
    <property type="entry name" value="BPD_transp_1"/>
    <property type="match status" value="1"/>
</dbReference>
<keyword evidence="4 7" id="KW-0812">Transmembrane</keyword>
<feature type="transmembrane region" description="Helical" evidence="7">
    <location>
        <begin position="23"/>
        <end position="45"/>
    </location>
</feature>
<keyword evidence="5 7" id="KW-1133">Transmembrane helix</keyword>
<dbReference type="Proteomes" id="UP000287352">
    <property type="component" value="Unassembled WGS sequence"/>
</dbReference>
<feature type="domain" description="ABC transmembrane type-1" evidence="8">
    <location>
        <begin position="87"/>
        <end position="285"/>
    </location>
</feature>
<dbReference type="GO" id="GO:0005886">
    <property type="term" value="C:plasma membrane"/>
    <property type="evidence" value="ECO:0007669"/>
    <property type="project" value="UniProtKB-SubCell"/>
</dbReference>
<evidence type="ECO:0000256" key="7">
    <source>
        <dbReference type="RuleBase" id="RU363032"/>
    </source>
</evidence>
<dbReference type="CDD" id="cd06261">
    <property type="entry name" value="TM_PBP2"/>
    <property type="match status" value="1"/>
</dbReference>
<keyword evidence="2 7" id="KW-0813">Transport</keyword>
<evidence type="ECO:0000256" key="3">
    <source>
        <dbReference type="ARBA" id="ARBA00022475"/>
    </source>
</evidence>
<evidence type="ECO:0000256" key="2">
    <source>
        <dbReference type="ARBA" id="ARBA00022448"/>
    </source>
</evidence>
<comment type="similarity">
    <text evidence="7">Belongs to the binding-protein-dependent transport system permease family.</text>
</comment>